<evidence type="ECO:0000259" key="4">
    <source>
        <dbReference type="Pfam" id="PF14768"/>
    </source>
</evidence>
<keyword evidence="5" id="KW-1185">Reference proteome</keyword>
<dbReference type="Proteomes" id="UP000694941">
    <property type="component" value="Unplaced"/>
</dbReference>
<dbReference type="PANTHER" id="PTHR31742">
    <property type="entry name" value="RPA-INTERACTING PROTEIN RPAIN"/>
    <property type="match status" value="1"/>
</dbReference>
<evidence type="ECO:0000256" key="2">
    <source>
        <dbReference type="ARBA" id="ARBA00022771"/>
    </source>
</evidence>
<dbReference type="InterPro" id="IPR028159">
    <property type="entry name" value="RPA_interact_C_dom"/>
</dbReference>
<dbReference type="GeneID" id="106464454"/>
<proteinExistence type="predicted"/>
<organism evidence="5 6">
    <name type="scientific">Limulus polyphemus</name>
    <name type="common">Atlantic horseshoe crab</name>
    <dbReference type="NCBI Taxonomy" id="6850"/>
    <lineage>
        <taxon>Eukaryota</taxon>
        <taxon>Metazoa</taxon>
        <taxon>Ecdysozoa</taxon>
        <taxon>Arthropoda</taxon>
        <taxon>Chelicerata</taxon>
        <taxon>Merostomata</taxon>
        <taxon>Xiphosura</taxon>
        <taxon>Limulidae</taxon>
        <taxon>Limulus</taxon>
    </lineage>
</organism>
<feature type="domain" description="RPA-interacting protein C-terminal" evidence="4">
    <location>
        <begin position="147"/>
        <end position="226"/>
    </location>
</feature>
<keyword evidence="2" id="KW-0863">Zinc-finger</keyword>
<dbReference type="InterPro" id="IPR028156">
    <property type="entry name" value="RIP"/>
</dbReference>
<evidence type="ECO:0000313" key="6">
    <source>
        <dbReference type="RefSeq" id="XP_022247882.1"/>
    </source>
</evidence>
<evidence type="ECO:0000256" key="1">
    <source>
        <dbReference type="ARBA" id="ARBA00022723"/>
    </source>
</evidence>
<dbReference type="PANTHER" id="PTHR31742:SF1">
    <property type="entry name" value="RPA-INTERACTING PROTEIN"/>
    <property type="match status" value="1"/>
</dbReference>
<dbReference type="RefSeq" id="XP_022247882.1">
    <property type="nucleotide sequence ID" value="XM_022392174.1"/>
</dbReference>
<accession>A0ABM1SW76</accession>
<name>A0ABM1SW76_LIMPO</name>
<evidence type="ECO:0000256" key="3">
    <source>
        <dbReference type="ARBA" id="ARBA00022833"/>
    </source>
</evidence>
<gene>
    <name evidence="6" type="primary">LOC106464454</name>
</gene>
<keyword evidence="3" id="KW-0862">Zinc</keyword>
<sequence length="229" mass="26608">MRCFEGLTKRRQKLLDQFRQLPQIDDSKDNCFDSYHGRLDGLVEEVIKEEWDVFKGSWRKLPSQLSEDQKSEVLEETDEVTSTWKQIQEELVMEGKHRRICNRLRVKTCVSKVLPKILDQEQNFLQKIEKGETEECRFELLQRDEVICPVCQRSPLAQAGSVIFCPCGIQIDTEQDSFTLHNFHQQLDKGITQHTNNCNVSPIFSVRSEYGITNLLITCTACGFMFIVV</sequence>
<protein>
    <submittedName>
        <fullName evidence="6">RPA-interacting protein B-like</fullName>
    </submittedName>
</protein>
<evidence type="ECO:0000313" key="5">
    <source>
        <dbReference type="Proteomes" id="UP000694941"/>
    </source>
</evidence>
<dbReference type="Pfam" id="PF14768">
    <property type="entry name" value="RPA_interact_C"/>
    <property type="match status" value="1"/>
</dbReference>
<reference evidence="6" key="1">
    <citation type="submission" date="2025-08" db="UniProtKB">
        <authorList>
            <consortium name="RefSeq"/>
        </authorList>
    </citation>
    <scope>IDENTIFICATION</scope>
    <source>
        <tissue evidence="6">Muscle</tissue>
    </source>
</reference>
<keyword evidence="1" id="KW-0479">Metal-binding</keyword>